<dbReference type="SMART" id="SM00271">
    <property type="entry name" value="DnaJ"/>
    <property type="match status" value="1"/>
</dbReference>
<dbReference type="AlphaFoldDB" id="A0ABD1MXW3"/>
<dbReference type="Proteomes" id="UP001603857">
    <property type="component" value="Unassembled WGS sequence"/>
</dbReference>
<dbReference type="CDD" id="cd06257">
    <property type="entry name" value="DnaJ"/>
    <property type="match status" value="1"/>
</dbReference>
<sequence>MIDLQIPENLVEEYHVVNRNASEEDLKKAYKRLARIWHPDKNPVKKAEPEAKFKRISEAYEVLSDPQKRQIYDLYGEEALKSGQVLPPPHSSSSRAFHHHRQNPPPYFHFNPRDADDIYAELFGRDAFFRISNGTSSSSSSSSAATFSSRNATPVENALPCSLEDLYKGVKKKMMISRNT</sequence>
<dbReference type="PANTHER" id="PTHR24078">
    <property type="entry name" value="DNAJ HOMOLOG SUBFAMILY C MEMBER"/>
    <property type="match status" value="1"/>
</dbReference>
<accession>A0ABD1MXW3</accession>
<dbReference type="EMBL" id="JBGMDY010000003">
    <property type="protein sequence ID" value="KAL2340486.1"/>
    <property type="molecule type" value="Genomic_DNA"/>
</dbReference>
<dbReference type="SUPFAM" id="SSF46565">
    <property type="entry name" value="Chaperone J-domain"/>
    <property type="match status" value="1"/>
</dbReference>
<reference evidence="3 4" key="1">
    <citation type="submission" date="2024-08" db="EMBL/GenBank/DDBJ databases">
        <title>Insights into the chromosomal genome structure of Flemingia macrophylla.</title>
        <authorList>
            <person name="Ding Y."/>
            <person name="Zhao Y."/>
            <person name="Bi W."/>
            <person name="Wu M."/>
            <person name="Zhao G."/>
            <person name="Gong Y."/>
            <person name="Li W."/>
            <person name="Zhang P."/>
        </authorList>
    </citation>
    <scope>NUCLEOTIDE SEQUENCE [LARGE SCALE GENOMIC DNA]</scope>
    <source>
        <strain evidence="3">DYQJB</strain>
        <tissue evidence="3">Leaf</tissue>
    </source>
</reference>
<dbReference type="InterPro" id="IPR036869">
    <property type="entry name" value="J_dom_sf"/>
</dbReference>
<gene>
    <name evidence="3" type="ORF">Fmac_008426</name>
</gene>
<dbReference type="Pfam" id="PF00226">
    <property type="entry name" value="DnaJ"/>
    <property type="match status" value="1"/>
</dbReference>
<proteinExistence type="predicted"/>
<dbReference type="PRINTS" id="PR00625">
    <property type="entry name" value="JDOMAIN"/>
</dbReference>
<keyword evidence="1" id="KW-0143">Chaperone</keyword>
<dbReference type="InterPro" id="IPR001623">
    <property type="entry name" value="DnaJ_domain"/>
</dbReference>
<dbReference type="InterPro" id="IPR018253">
    <property type="entry name" value="DnaJ_domain_CS"/>
</dbReference>
<dbReference type="PROSITE" id="PS50076">
    <property type="entry name" value="DNAJ_2"/>
    <property type="match status" value="1"/>
</dbReference>
<protein>
    <recommendedName>
        <fullName evidence="2">J domain-containing protein</fullName>
    </recommendedName>
</protein>
<evidence type="ECO:0000259" key="2">
    <source>
        <dbReference type="PROSITE" id="PS50076"/>
    </source>
</evidence>
<dbReference type="InterPro" id="IPR051339">
    <property type="entry name" value="DnaJ_subfamily_B"/>
</dbReference>
<organism evidence="3 4">
    <name type="scientific">Flemingia macrophylla</name>
    <dbReference type="NCBI Taxonomy" id="520843"/>
    <lineage>
        <taxon>Eukaryota</taxon>
        <taxon>Viridiplantae</taxon>
        <taxon>Streptophyta</taxon>
        <taxon>Embryophyta</taxon>
        <taxon>Tracheophyta</taxon>
        <taxon>Spermatophyta</taxon>
        <taxon>Magnoliopsida</taxon>
        <taxon>eudicotyledons</taxon>
        <taxon>Gunneridae</taxon>
        <taxon>Pentapetalae</taxon>
        <taxon>rosids</taxon>
        <taxon>fabids</taxon>
        <taxon>Fabales</taxon>
        <taxon>Fabaceae</taxon>
        <taxon>Papilionoideae</taxon>
        <taxon>50 kb inversion clade</taxon>
        <taxon>NPAAA clade</taxon>
        <taxon>indigoferoid/millettioid clade</taxon>
        <taxon>Phaseoleae</taxon>
        <taxon>Flemingia</taxon>
    </lineage>
</organism>
<dbReference type="PROSITE" id="PS00636">
    <property type="entry name" value="DNAJ_1"/>
    <property type="match status" value="1"/>
</dbReference>
<comment type="caution">
    <text evidence="3">The sequence shown here is derived from an EMBL/GenBank/DDBJ whole genome shotgun (WGS) entry which is preliminary data.</text>
</comment>
<evidence type="ECO:0000313" key="4">
    <source>
        <dbReference type="Proteomes" id="UP001603857"/>
    </source>
</evidence>
<name>A0ABD1MXW3_9FABA</name>
<feature type="domain" description="J" evidence="2">
    <location>
        <begin position="9"/>
        <end position="76"/>
    </location>
</feature>
<dbReference type="Gene3D" id="1.10.287.110">
    <property type="entry name" value="DnaJ domain"/>
    <property type="match status" value="1"/>
</dbReference>
<dbReference type="Gene3D" id="2.60.260.20">
    <property type="entry name" value="Urease metallochaperone UreE, N-terminal domain"/>
    <property type="match status" value="1"/>
</dbReference>
<keyword evidence="4" id="KW-1185">Reference proteome</keyword>
<evidence type="ECO:0000313" key="3">
    <source>
        <dbReference type="EMBL" id="KAL2340486.1"/>
    </source>
</evidence>
<dbReference type="PANTHER" id="PTHR24078:SF524">
    <property type="entry name" value="DNAJ HEAT SHOCK FAMILY PROTEIN"/>
    <property type="match status" value="1"/>
</dbReference>
<evidence type="ECO:0000256" key="1">
    <source>
        <dbReference type="ARBA" id="ARBA00023186"/>
    </source>
</evidence>